<dbReference type="Gene3D" id="2.10.25.10">
    <property type="entry name" value="Laminin"/>
    <property type="match status" value="4"/>
</dbReference>
<keyword evidence="8" id="KW-1185">Reference proteome</keyword>
<feature type="domain" description="EGF-like" evidence="7">
    <location>
        <begin position="150"/>
        <end position="190"/>
    </location>
</feature>
<evidence type="ECO:0000256" key="2">
    <source>
        <dbReference type="ARBA" id="ARBA00022729"/>
    </source>
</evidence>
<evidence type="ECO:0000256" key="6">
    <source>
        <dbReference type="PROSITE-ProRule" id="PRU00076"/>
    </source>
</evidence>
<dbReference type="InterPro" id="IPR001881">
    <property type="entry name" value="EGF-like_Ca-bd_dom"/>
</dbReference>
<feature type="domain" description="EGF-like" evidence="7">
    <location>
        <begin position="68"/>
        <end position="107"/>
    </location>
</feature>
<gene>
    <name evidence="9" type="primary">LOC106821267</name>
</gene>
<keyword evidence="2" id="KW-0732">Signal</keyword>
<keyword evidence="4 6" id="KW-1015">Disulfide bond</keyword>
<sequence>MRLLPSYMVGTFIVLLGNASPSRLRRQIPGDACSSSPCDHGSTCVSVNASTFTCECPYGRAGDRCETVMQPCYPNPCKNKGICTRDGPDGLGYVCKCRHGFTGRQCDSRENPCLDDPCENGGTCYRVADVTVPFQCTCPVGFKGQRCEFPDEPCSPHPCKNGATCHNTRTQLERLFYCECLAGFTGTTCEELSVDEVPLDYNPYSPHGSDNYIHADTQSIEEHWRALLRKYTPNPTILF</sequence>
<dbReference type="RefSeq" id="XP_014681488.1">
    <property type="nucleotide sequence ID" value="XM_014826002.1"/>
</dbReference>
<evidence type="ECO:0000259" key="7">
    <source>
        <dbReference type="PROSITE" id="PS50026"/>
    </source>
</evidence>
<dbReference type="PROSITE" id="PS00022">
    <property type="entry name" value="EGF_1"/>
    <property type="match status" value="4"/>
</dbReference>
<dbReference type="SUPFAM" id="SSF57196">
    <property type="entry name" value="EGF/Laminin"/>
    <property type="match status" value="4"/>
</dbReference>
<feature type="domain" description="EGF-like" evidence="7">
    <location>
        <begin position="29"/>
        <end position="66"/>
    </location>
</feature>
<dbReference type="PROSITE" id="PS01186">
    <property type="entry name" value="EGF_2"/>
    <property type="match status" value="3"/>
</dbReference>
<dbReference type="Pfam" id="PF00008">
    <property type="entry name" value="EGF"/>
    <property type="match status" value="4"/>
</dbReference>
<accession>A0ABM1FAL7</accession>
<dbReference type="InterPro" id="IPR051355">
    <property type="entry name" value="Notch/Slit_guidance"/>
</dbReference>
<feature type="disulfide bond" evidence="6">
    <location>
        <begin position="180"/>
        <end position="189"/>
    </location>
</feature>
<dbReference type="PANTHER" id="PTHR45836">
    <property type="entry name" value="SLIT HOMOLOG"/>
    <property type="match status" value="1"/>
</dbReference>
<feature type="disulfide bond" evidence="6">
    <location>
        <begin position="97"/>
        <end position="106"/>
    </location>
</feature>
<comment type="caution">
    <text evidence="6">Lacks conserved residue(s) required for the propagation of feature annotation.</text>
</comment>
<evidence type="ECO:0000256" key="3">
    <source>
        <dbReference type="ARBA" id="ARBA00022737"/>
    </source>
</evidence>
<organism evidence="8 9">
    <name type="scientific">Priapulus caudatus</name>
    <name type="common">Priapulid worm</name>
    <dbReference type="NCBI Taxonomy" id="37621"/>
    <lineage>
        <taxon>Eukaryota</taxon>
        <taxon>Metazoa</taxon>
        <taxon>Ecdysozoa</taxon>
        <taxon>Scalidophora</taxon>
        <taxon>Priapulida</taxon>
        <taxon>Priapulimorpha</taxon>
        <taxon>Priapulimorphida</taxon>
        <taxon>Priapulidae</taxon>
        <taxon>Priapulus</taxon>
    </lineage>
</organism>
<proteinExistence type="predicted"/>
<dbReference type="SMART" id="SM00179">
    <property type="entry name" value="EGF_CA"/>
    <property type="match status" value="3"/>
</dbReference>
<dbReference type="Proteomes" id="UP000695022">
    <property type="component" value="Unplaced"/>
</dbReference>
<evidence type="ECO:0000256" key="1">
    <source>
        <dbReference type="ARBA" id="ARBA00022536"/>
    </source>
</evidence>
<dbReference type="CDD" id="cd00054">
    <property type="entry name" value="EGF_CA"/>
    <property type="match status" value="2"/>
</dbReference>
<keyword evidence="3" id="KW-0677">Repeat</keyword>
<dbReference type="PANTHER" id="PTHR45836:SF23">
    <property type="entry name" value="NEUROGENIC LOCUS NOTCH HOMOLOG PROTEIN 1"/>
    <property type="match status" value="1"/>
</dbReference>
<keyword evidence="1 6" id="KW-0245">EGF-like domain</keyword>
<evidence type="ECO:0000313" key="9">
    <source>
        <dbReference type="RefSeq" id="XP_014681488.1"/>
    </source>
</evidence>
<dbReference type="SMART" id="SM00181">
    <property type="entry name" value="EGF"/>
    <property type="match status" value="4"/>
</dbReference>
<name>A0ABM1FAL7_PRICU</name>
<reference evidence="9" key="1">
    <citation type="submission" date="2025-08" db="UniProtKB">
        <authorList>
            <consortium name="RefSeq"/>
        </authorList>
    </citation>
    <scope>IDENTIFICATION</scope>
</reference>
<evidence type="ECO:0000256" key="4">
    <source>
        <dbReference type="ARBA" id="ARBA00023157"/>
    </source>
</evidence>
<protein>
    <submittedName>
        <fullName evidence="9">Notch homolog 2 N-terminal-like protein</fullName>
    </submittedName>
</protein>
<feature type="domain" description="EGF-like" evidence="7">
    <location>
        <begin position="109"/>
        <end position="148"/>
    </location>
</feature>
<dbReference type="PROSITE" id="PS50026">
    <property type="entry name" value="EGF_3"/>
    <property type="match status" value="4"/>
</dbReference>
<dbReference type="GeneID" id="106821267"/>
<keyword evidence="5" id="KW-0325">Glycoprotein</keyword>
<feature type="disulfide bond" evidence="6">
    <location>
        <begin position="56"/>
        <end position="65"/>
    </location>
</feature>
<evidence type="ECO:0000256" key="5">
    <source>
        <dbReference type="ARBA" id="ARBA00023180"/>
    </source>
</evidence>
<dbReference type="InterPro" id="IPR000742">
    <property type="entry name" value="EGF"/>
</dbReference>
<feature type="disulfide bond" evidence="6">
    <location>
        <begin position="138"/>
        <end position="147"/>
    </location>
</feature>
<evidence type="ECO:0000313" key="8">
    <source>
        <dbReference type="Proteomes" id="UP000695022"/>
    </source>
</evidence>